<dbReference type="STRING" id="553385.GCA_000591415_03659"/>
<proteinExistence type="predicted"/>
<sequence length="245" mass="27670">MGVPVSSPRSAKVIDLSVMRDRMRARRRVLRLAPENDGLEMLYQLDSDPESYYSIPVLAWGLREDGEVVGMVPWMESLIPCHELEDPQQGHFVGYRDPETDDVFMLAPDHKVFELEHAAAYYDYEASEKTTLLQQLPDTLGTHALCMTNSASQWQLKQVFGWRLYSDGNIEALLVDEARVTQTPVLAGDDCLYPGRSRHDMVYFFQRAVANQIREQDPATLEALAVMMTGDNSDQVSVGVHDCEA</sequence>
<organism evidence="1 2">
    <name type="scientific">Cobetia crustatorum</name>
    <dbReference type="NCBI Taxonomy" id="553385"/>
    <lineage>
        <taxon>Bacteria</taxon>
        <taxon>Pseudomonadati</taxon>
        <taxon>Pseudomonadota</taxon>
        <taxon>Gammaproteobacteria</taxon>
        <taxon>Oceanospirillales</taxon>
        <taxon>Halomonadaceae</taxon>
        <taxon>Cobetia</taxon>
    </lineage>
</organism>
<comment type="caution">
    <text evidence="1">The sequence shown here is derived from an EMBL/GenBank/DDBJ whole genome shotgun (WGS) entry which is preliminary data.</text>
</comment>
<evidence type="ECO:0000313" key="2">
    <source>
        <dbReference type="Proteomes" id="UP000319941"/>
    </source>
</evidence>
<name>A0A558HDZ9_9GAMM</name>
<accession>A0A558HDZ9</accession>
<dbReference type="RefSeq" id="WP_024953373.1">
    <property type="nucleotide sequence ID" value="NZ_CAWOWR010000052.1"/>
</dbReference>
<keyword evidence="2" id="KW-1185">Reference proteome</keyword>
<dbReference type="AlphaFoldDB" id="A0A558HDZ9"/>
<protein>
    <submittedName>
        <fullName evidence="1">Uncharacterized protein</fullName>
    </submittedName>
</protein>
<reference evidence="1 2" key="1">
    <citation type="submission" date="2019-07" db="EMBL/GenBank/DDBJ databases">
        <title>Diversity of Bacteria from Kongsfjorden, Arctic.</title>
        <authorList>
            <person name="Yu Y."/>
        </authorList>
    </citation>
    <scope>NUCLEOTIDE SEQUENCE [LARGE SCALE GENOMIC DNA]</scope>
    <source>
        <strain evidence="1 2">SM1923</strain>
    </source>
</reference>
<gene>
    <name evidence="1" type="ORF">FQP86_16800</name>
</gene>
<dbReference type="Proteomes" id="UP000319941">
    <property type="component" value="Unassembled WGS sequence"/>
</dbReference>
<dbReference type="EMBL" id="VNFH01000015">
    <property type="protein sequence ID" value="TVU67338.1"/>
    <property type="molecule type" value="Genomic_DNA"/>
</dbReference>
<evidence type="ECO:0000313" key="1">
    <source>
        <dbReference type="EMBL" id="TVU67338.1"/>
    </source>
</evidence>
<dbReference type="OrthoDB" id="6380783at2"/>